<feature type="compositionally biased region" description="Low complexity" evidence="1">
    <location>
        <begin position="563"/>
        <end position="590"/>
    </location>
</feature>
<accession>A0ABQ4EX50</accession>
<protein>
    <submittedName>
        <fullName evidence="3">Uncharacterized protein</fullName>
    </submittedName>
</protein>
<name>A0ABQ4EX50_9ACTN</name>
<keyword evidence="2" id="KW-0812">Transmembrane</keyword>
<gene>
    <name evidence="3" type="ORF">Pma05_58110</name>
</gene>
<feature type="region of interest" description="Disordered" evidence="1">
    <location>
        <begin position="433"/>
        <end position="899"/>
    </location>
</feature>
<feature type="transmembrane region" description="Helical" evidence="2">
    <location>
        <begin position="262"/>
        <end position="284"/>
    </location>
</feature>
<evidence type="ECO:0000313" key="4">
    <source>
        <dbReference type="Proteomes" id="UP000621500"/>
    </source>
</evidence>
<feature type="transmembrane region" description="Helical" evidence="2">
    <location>
        <begin position="124"/>
        <end position="145"/>
    </location>
</feature>
<feature type="compositionally biased region" description="Polar residues" evidence="1">
    <location>
        <begin position="804"/>
        <end position="827"/>
    </location>
</feature>
<feature type="compositionally biased region" description="Basic and acidic residues" evidence="1">
    <location>
        <begin position="828"/>
        <end position="861"/>
    </location>
</feature>
<feature type="compositionally biased region" description="Polar residues" evidence="1">
    <location>
        <begin position="514"/>
        <end position="529"/>
    </location>
</feature>
<feature type="transmembrane region" description="Helical" evidence="2">
    <location>
        <begin position="92"/>
        <end position="112"/>
    </location>
</feature>
<feature type="transmembrane region" description="Helical" evidence="2">
    <location>
        <begin position="231"/>
        <end position="250"/>
    </location>
</feature>
<feature type="compositionally biased region" description="Basic and acidic residues" evidence="1">
    <location>
        <begin position="708"/>
        <end position="717"/>
    </location>
</feature>
<feature type="transmembrane region" description="Helical" evidence="2">
    <location>
        <begin position="202"/>
        <end position="222"/>
    </location>
</feature>
<feature type="compositionally biased region" description="Basic residues" evidence="1">
    <location>
        <begin position="792"/>
        <end position="802"/>
    </location>
</feature>
<dbReference type="EMBL" id="BONX01000044">
    <property type="protein sequence ID" value="GIG99238.1"/>
    <property type="molecule type" value="Genomic_DNA"/>
</dbReference>
<evidence type="ECO:0000256" key="1">
    <source>
        <dbReference type="SAM" id="MobiDB-lite"/>
    </source>
</evidence>
<comment type="caution">
    <text evidence="3">The sequence shown here is derived from an EMBL/GenBank/DDBJ whole genome shotgun (WGS) entry which is preliminary data.</text>
</comment>
<keyword evidence="4" id="KW-1185">Reference proteome</keyword>
<feature type="compositionally biased region" description="Low complexity" evidence="1">
    <location>
        <begin position="676"/>
        <end position="706"/>
    </location>
</feature>
<reference evidence="3 4" key="1">
    <citation type="submission" date="2021-01" db="EMBL/GenBank/DDBJ databases">
        <title>Whole genome shotgun sequence of Plantactinospora mayteni NBRC 109088.</title>
        <authorList>
            <person name="Komaki H."/>
            <person name="Tamura T."/>
        </authorList>
    </citation>
    <scope>NUCLEOTIDE SEQUENCE [LARGE SCALE GENOMIC DNA]</scope>
    <source>
        <strain evidence="3 4">NBRC 109088</strain>
    </source>
</reference>
<proteinExistence type="predicted"/>
<keyword evidence="2" id="KW-0472">Membrane</keyword>
<feature type="region of interest" description="Disordered" evidence="1">
    <location>
        <begin position="294"/>
        <end position="321"/>
    </location>
</feature>
<keyword evidence="2" id="KW-1133">Transmembrane helix</keyword>
<evidence type="ECO:0000313" key="3">
    <source>
        <dbReference type="EMBL" id="GIG99238.1"/>
    </source>
</evidence>
<feature type="transmembrane region" description="Helical" evidence="2">
    <location>
        <begin position="152"/>
        <end position="172"/>
    </location>
</feature>
<feature type="region of interest" description="Disordered" evidence="1">
    <location>
        <begin position="342"/>
        <end position="372"/>
    </location>
</feature>
<feature type="compositionally biased region" description="Low complexity" evidence="1">
    <location>
        <begin position="450"/>
        <end position="463"/>
    </location>
</feature>
<feature type="compositionally biased region" description="Low complexity" evidence="1">
    <location>
        <begin position="342"/>
        <end position="356"/>
    </location>
</feature>
<evidence type="ECO:0000256" key="2">
    <source>
        <dbReference type="SAM" id="Phobius"/>
    </source>
</evidence>
<feature type="compositionally biased region" description="Basic residues" evidence="1">
    <location>
        <begin position="887"/>
        <end position="899"/>
    </location>
</feature>
<feature type="compositionally biased region" description="Gly residues" evidence="1">
    <location>
        <begin position="438"/>
        <end position="449"/>
    </location>
</feature>
<dbReference type="Proteomes" id="UP000621500">
    <property type="component" value="Unassembled WGS sequence"/>
</dbReference>
<sequence length="899" mass="88952">MRNVPGMAYRTWGRVLLAALLVGIVSGAGQLGIAYGLGLVRFDRSFDAATANQWPAQLVWVGWFAMLAAVLGAMVADRLVRRYTLPTTLGNRAAISALAALGALAVAPLSMQPARAAQVASADPVALTGVAAAVGAGVGFVAALAALSHRPVLWNIGAVTGVVWFLAVLSVLPSLGPADPMPAVRLGGVDPSWLGAGASQRLAVVTMPALALVAGALAGALARRRELPSPVVASCGVAGPAMLALAYVVAGRGDSTDAHQAAPYWAALIAVGAGALGSVLAAWARWPLTAPAETAPADSTAESAPSSVSTTPGGTAATTAGVTVGAVPGSTAGMVPVGGGTAATTAGSDASDAPTAVIPPVSAPSGGATTDSTWPGSISTGNATTGATTIGNATVGSTATGSISTGSISTGRAALGGATTGGASADSTWRLDIPGGAPPAGGTGTGGDRVAGTTAAGTWTPGPAAGGQPGNESTEPPRAPAPDTGNWSFDLTGGIPTPRVSTEYSAPTERFGSPTPTTPESGQRSSTEPVSPASDGPTTGSGDAGSPAGWAGARRLRTEDFWPTTTPTETPAGSAATTPAAPEQPAAATPPAVPMPPAVPAPPAVSTPPGVPAPPGVAAPPAVRTPPVAMPTAPPATATRTDDAWDAFAPVSRPRLDPREPSTDPAQRPTGGSGAGTTSTGTSSPGTSSPGSPGSSGSSGSSGPGSDDAGRAGDKRSYPSGNSAEWGRSRTEPSGADPTRTERIPPVPVVSGDSPVQATSDRGTPPAETDPASTAEVRSESGTGDPEPPTGRIRRGLFRRNRGSTDPEQTGTIETGKSQSKQENGQSKQEKGEPKQDKGEAKQREAKGRTRTEEPVPARDEEYVDWVSGLSEPDPAADDLGPDRSLRRSLRSTGRHHAD</sequence>
<feature type="compositionally biased region" description="Pro residues" evidence="1">
    <location>
        <begin position="591"/>
        <end position="618"/>
    </location>
</feature>
<feature type="compositionally biased region" description="Low complexity" evidence="1">
    <location>
        <begin position="303"/>
        <end position="321"/>
    </location>
</feature>
<feature type="transmembrane region" description="Helical" evidence="2">
    <location>
        <begin position="58"/>
        <end position="80"/>
    </location>
</feature>
<organism evidence="3 4">
    <name type="scientific">Plantactinospora mayteni</name>
    <dbReference type="NCBI Taxonomy" id="566021"/>
    <lineage>
        <taxon>Bacteria</taxon>
        <taxon>Bacillati</taxon>
        <taxon>Actinomycetota</taxon>
        <taxon>Actinomycetes</taxon>
        <taxon>Micromonosporales</taxon>
        <taxon>Micromonosporaceae</taxon>
        <taxon>Plantactinospora</taxon>
    </lineage>
</organism>